<dbReference type="EMBL" id="JAAABM010000014">
    <property type="protein sequence ID" value="KAF7673114.1"/>
    <property type="molecule type" value="Genomic_DNA"/>
</dbReference>
<reference evidence="3" key="1">
    <citation type="submission" date="2020-01" db="EMBL/GenBank/DDBJ databases">
        <authorList>
            <person name="Feng Z.H.Z."/>
        </authorList>
    </citation>
    <scope>NUCLEOTIDE SEQUENCE</scope>
    <source>
        <strain evidence="3">CBS107.38</strain>
    </source>
</reference>
<dbReference type="Pfam" id="PF09084">
    <property type="entry name" value="NMT1"/>
    <property type="match status" value="1"/>
</dbReference>
<comment type="caution">
    <text evidence="3">The sequence shown here is derived from an EMBL/GenBank/DDBJ whole genome shotgun (WGS) entry which is preliminary data.</text>
</comment>
<dbReference type="RefSeq" id="XP_038783457.1">
    <property type="nucleotide sequence ID" value="XM_038934112.1"/>
</dbReference>
<dbReference type="Proteomes" id="UP000596902">
    <property type="component" value="Unassembled WGS sequence"/>
</dbReference>
<organism evidence="3 4">
    <name type="scientific">Alternaria burnsii</name>
    <dbReference type="NCBI Taxonomy" id="1187904"/>
    <lineage>
        <taxon>Eukaryota</taxon>
        <taxon>Fungi</taxon>
        <taxon>Dikarya</taxon>
        <taxon>Ascomycota</taxon>
        <taxon>Pezizomycotina</taxon>
        <taxon>Dothideomycetes</taxon>
        <taxon>Pleosporomycetidae</taxon>
        <taxon>Pleosporales</taxon>
        <taxon>Pleosporineae</taxon>
        <taxon>Pleosporaceae</taxon>
        <taxon>Alternaria</taxon>
        <taxon>Alternaria sect. Alternaria</taxon>
    </lineage>
</organism>
<name>A0A8H7B1D0_9PLEO</name>
<dbReference type="OrthoDB" id="5194099at2759"/>
<dbReference type="SUPFAM" id="SSF53850">
    <property type="entry name" value="Periplasmic binding protein-like II"/>
    <property type="match status" value="1"/>
</dbReference>
<feature type="domain" description="SsuA/THI5-like" evidence="2">
    <location>
        <begin position="59"/>
        <end position="245"/>
    </location>
</feature>
<feature type="signal peptide" evidence="1">
    <location>
        <begin position="1"/>
        <end position="20"/>
    </location>
</feature>
<dbReference type="PANTHER" id="PTHR30024">
    <property type="entry name" value="ALIPHATIC SULFONATES-BINDING PROTEIN-RELATED"/>
    <property type="match status" value="1"/>
</dbReference>
<dbReference type="AlphaFoldDB" id="A0A8H7B1D0"/>
<dbReference type="GeneID" id="62207290"/>
<feature type="chain" id="PRO_5034501283" evidence="1">
    <location>
        <begin position="21"/>
        <end position="317"/>
    </location>
</feature>
<evidence type="ECO:0000256" key="1">
    <source>
        <dbReference type="SAM" id="SignalP"/>
    </source>
</evidence>
<dbReference type="Gene3D" id="3.40.190.10">
    <property type="entry name" value="Periplasmic binding protein-like II"/>
    <property type="match status" value="2"/>
</dbReference>
<accession>A0A8H7B1D0</accession>
<reference evidence="3" key="2">
    <citation type="submission" date="2020-08" db="EMBL/GenBank/DDBJ databases">
        <title>Draft Genome Sequence of Cumin Blight Pathogen Alternaria burnsii.</title>
        <authorList>
            <person name="Feng Z."/>
        </authorList>
    </citation>
    <scope>NUCLEOTIDE SEQUENCE</scope>
    <source>
        <strain evidence="3">CBS107.38</strain>
    </source>
</reference>
<protein>
    <submittedName>
        <fullName evidence="3">Periplasmic binding ii</fullName>
    </submittedName>
</protein>
<evidence type="ECO:0000313" key="3">
    <source>
        <dbReference type="EMBL" id="KAF7673114.1"/>
    </source>
</evidence>
<dbReference type="InterPro" id="IPR015168">
    <property type="entry name" value="SsuA/THI5"/>
</dbReference>
<gene>
    <name evidence="3" type="ORF">GT037_009065</name>
</gene>
<keyword evidence="1" id="KW-0732">Signal</keyword>
<keyword evidence="4" id="KW-1185">Reference proteome</keyword>
<evidence type="ECO:0000313" key="4">
    <source>
        <dbReference type="Proteomes" id="UP000596902"/>
    </source>
</evidence>
<sequence length="317" mass="35821">MMYSLLILTAIFFQCRHVASLRIASSLLWIEHTPQSYAIENFYNRSTPPTLLSGGVADLASNITFDLGANAETQGLKQYANHRNIRLIYVICEVPYRLVADKRKGIAKLEDLKGKKIGAFPVSSATVFVHKMMSSVGVHDYEYERYETVDAMFCMKAPCKDSELPNLLNNGSLDAYGMWETSVELGAMALGDNAITFQNASIYREVYALYSTTEALSDPSKRQDIVGFVRALEKTLDVFTHRPKENKVFDFVAKAVGADAEVVEAVWDDHKWGGRWDDRLIDFLVDEDKYLADQDNRTVTPRTELEKFLDLSIIDEL</sequence>
<evidence type="ECO:0000259" key="2">
    <source>
        <dbReference type="Pfam" id="PF09084"/>
    </source>
</evidence>
<proteinExistence type="predicted"/>
<dbReference type="PANTHER" id="PTHR30024:SF42">
    <property type="entry name" value="ALIPHATIC SULFONATES-BINDING PROTEIN-RELATED"/>
    <property type="match status" value="1"/>
</dbReference>